<dbReference type="InterPro" id="IPR052927">
    <property type="entry name" value="DCC_oxidoreductase"/>
</dbReference>
<dbReference type="InterPro" id="IPR007263">
    <property type="entry name" value="DCC1-like"/>
</dbReference>
<dbReference type="STRING" id="1797110.A3841_17905"/>
<name>A0A1Q5PDE3_9BACT</name>
<reference evidence="1 2" key="1">
    <citation type="submission" date="2016-03" db="EMBL/GenBank/DDBJ databases">
        <title>Genome sequence of Pontibacter sp. nov., of the family cytophagaceae, isolated from marine sediment of the Yellow Sea, China.</title>
        <authorList>
            <person name="Zhang G."/>
            <person name="Zhang R."/>
        </authorList>
    </citation>
    <scope>NUCLEOTIDE SEQUENCE [LARGE SCALE GENOMIC DNA]</scope>
    <source>
        <strain evidence="1 2">S10-8</strain>
    </source>
</reference>
<accession>A0A1Q5PDE3</accession>
<comment type="caution">
    <text evidence="1">The sequence shown here is derived from an EMBL/GenBank/DDBJ whole genome shotgun (WGS) entry which is preliminary data.</text>
</comment>
<evidence type="ECO:0008006" key="3">
    <source>
        <dbReference type="Google" id="ProtNLM"/>
    </source>
</evidence>
<dbReference type="PANTHER" id="PTHR33639:SF2">
    <property type="entry name" value="DUF393 DOMAIN-CONTAINING PROTEIN"/>
    <property type="match status" value="1"/>
</dbReference>
<keyword evidence="2" id="KW-1185">Reference proteome</keyword>
<dbReference type="AlphaFoldDB" id="A0A1Q5PDE3"/>
<gene>
    <name evidence="1" type="ORF">A3841_17905</name>
</gene>
<dbReference type="Proteomes" id="UP000186551">
    <property type="component" value="Unassembled WGS sequence"/>
</dbReference>
<dbReference type="OrthoDB" id="9785438at2"/>
<evidence type="ECO:0000313" key="1">
    <source>
        <dbReference type="EMBL" id="OKL40213.1"/>
    </source>
</evidence>
<dbReference type="EMBL" id="LVWA01000005">
    <property type="protein sequence ID" value="OKL40213.1"/>
    <property type="molecule type" value="Genomic_DNA"/>
</dbReference>
<protein>
    <recommendedName>
        <fullName evidence="3">DUF393 domain-containing protein</fullName>
    </recommendedName>
</protein>
<dbReference type="PANTHER" id="PTHR33639">
    <property type="entry name" value="THIOL-DISULFIDE OXIDOREDUCTASE DCC"/>
    <property type="match status" value="1"/>
</dbReference>
<sequence length="144" mass="16263">MKELPDLEQLQGRPVVFYDGTCGFCQGSVQVVLKYNKRQDLYFAALQSGVLEALVPGAQLPDPMPDSILFYEKGKVYTESEAALRIAGYLDFPLSILAVFRIIPVSFRNFVYRLVARNRYRIAGRTESCMLPSPEQRARFVGGF</sequence>
<proteinExistence type="predicted"/>
<evidence type="ECO:0000313" key="2">
    <source>
        <dbReference type="Proteomes" id="UP000186551"/>
    </source>
</evidence>
<dbReference type="GO" id="GO:0015035">
    <property type="term" value="F:protein-disulfide reductase activity"/>
    <property type="evidence" value="ECO:0007669"/>
    <property type="project" value="InterPro"/>
</dbReference>
<dbReference type="RefSeq" id="WP_073852317.1">
    <property type="nucleotide sequence ID" value="NZ_LVWA01000005.1"/>
</dbReference>
<dbReference type="Pfam" id="PF04134">
    <property type="entry name" value="DCC1-like"/>
    <property type="match status" value="1"/>
</dbReference>
<organism evidence="1 2">
    <name type="scientific">Pontibacter flavimaris</name>
    <dbReference type="NCBI Taxonomy" id="1797110"/>
    <lineage>
        <taxon>Bacteria</taxon>
        <taxon>Pseudomonadati</taxon>
        <taxon>Bacteroidota</taxon>
        <taxon>Cytophagia</taxon>
        <taxon>Cytophagales</taxon>
        <taxon>Hymenobacteraceae</taxon>
        <taxon>Pontibacter</taxon>
    </lineage>
</organism>